<accession>E3LUS7</accession>
<dbReference type="InParanoid" id="E3LUS7"/>
<protein>
    <submittedName>
        <fullName evidence="10">CRE-ATP-4 protein</fullName>
    </submittedName>
</protein>
<keyword evidence="8" id="KW-0496">Mitochondrion</keyword>
<comment type="similarity">
    <text evidence="2">Belongs to the eukaryotic ATPase subunit F6 family.</text>
</comment>
<dbReference type="GO" id="GO:0005743">
    <property type="term" value="C:mitochondrial inner membrane"/>
    <property type="evidence" value="ECO:0007669"/>
    <property type="project" value="UniProtKB-SubCell"/>
</dbReference>
<evidence type="ECO:0000256" key="3">
    <source>
        <dbReference type="ARBA" id="ARBA00022448"/>
    </source>
</evidence>
<evidence type="ECO:0000256" key="5">
    <source>
        <dbReference type="ARBA" id="ARBA00022781"/>
    </source>
</evidence>
<reference evidence="10" key="1">
    <citation type="submission" date="2007-07" db="EMBL/GenBank/DDBJ databases">
        <title>PCAP assembly of the Caenorhabditis remanei genome.</title>
        <authorList>
            <consortium name="The Caenorhabditis remanei Sequencing Consortium"/>
            <person name="Wilson R.K."/>
        </authorList>
    </citation>
    <scope>NUCLEOTIDE SEQUENCE [LARGE SCALE GENOMIC DNA]</scope>
    <source>
        <strain evidence="10">PB4641</strain>
    </source>
</reference>
<dbReference type="OrthoDB" id="8902296at2759"/>
<evidence type="ECO:0000256" key="2">
    <source>
        <dbReference type="ARBA" id="ARBA00007346"/>
    </source>
</evidence>
<dbReference type="Proteomes" id="UP000008281">
    <property type="component" value="Unassembled WGS sequence"/>
</dbReference>
<dbReference type="GO" id="GO:0045259">
    <property type="term" value="C:proton-transporting ATP synthase complex"/>
    <property type="evidence" value="ECO:0007669"/>
    <property type="project" value="UniProtKB-KW"/>
</dbReference>
<dbReference type="GO" id="GO:0015986">
    <property type="term" value="P:proton motive force-driven ATP synthesis"/>
    <property type="evidence" value="ECO:0007669"/>
    <property type="project" value="InterPro"/>
</dbReference>
<dbReference type="PANTHER" id="PTHR12441">
    <property type="entry name" value="ATP SYNTHASE COUPLING FACTOR 6, MITOCHONDRIAL"/>
    <property type="match status" value="1"/>
</dbReference>
<dbReference type="EMBL" id="DS268415">
    <property type="protein sequence ID" value="EFP10986.1"/>
    <property type="molecule type" value="Genomic_DNA"/>
</dbReference>
<keyword evidence="9" id="KW-0472">Membrane</keyword>
<keyword evidence="11" id="KW-1185">Reference proteome</keyword>
<keyword evidence="7" id="KW-0406">Ion transport</keyword>
<evidence type="ECO:0000256" key="8">
    <source>
        <dbReference type="ARBA" id="ARBA00023128"/>
    </source>
</evidence>
<dbReference type="GO" id="GO:0015078">
    <property type="term" value="F:proton transmembrane transporter activity"/>
    <property type="evidence" value="ECO:0007669"/>
    <property type="project" value="InterPro"/>
</dbReference>
<evidence type="ECO:0000256" key="7">
    <source>
        <dbReference type="ARBA" id="ARBA00023065"/>
    </source>
</evidence>
<dbReference type="Pfam" id="PF05511">
    <property type="entry name" value="ATP-synt_F6"/>
    <property type="match status" value="1"/>
</dbReference>
<name>E3LUS7_CAERE</name>
<evidence type="ECO:0000256" key="9">
    <source>
        <dbReference type="ARBA" id="ARBA00023136"/>
    </source>
</evidence>
<dbReference type="AlphaFoldDB" id="E3LUS7"/>
<evidence type="ECO:0000256" key="4">
    <source>
        <dbReference type="ARBA" id="ARBA00022547"/>
    </source>
</evidence>
<keyword evidence="5" id="KW-0375">Hydrogen ion transport</keyword>
<gene>
    <name evidence="10" type="primary">Cre-atp-4</name>
    <name evidence="10" type="ORF">CRE_31128</name>
</gene>
<evidence type="ECO:0000256" key="1">
    <source>
        <dbReference type="ARBA" id="ARBA00004273"/>
    </source>
</evidence>
<dbReference type="OMA" id="ACRQDLI"/>
<keyword evidence="3" id="KW-0813">Transport</keyword>
<dbReference type="InterPro" id="IPR036204">
    <property type="entry name" value="ATP_synth_f6_sf_mt"/>
</dbReference>
<evidence type="ECO:0000313" key="10">
    <source>
        <dbReference type="EMBL" id="EFP10986.1"/>
    </source>
</evidence>
<dbReference type="InterPro" id="IPR008387">
    <property type="entry name" value="ATP_synth_f6_mt"/>
</dbReference>
<keyword evidence="4" id="KW-0138">CF(0)</keyword>
<dbReference type="PANTHER" id="PTHR12441:SF10">
    <property type="entry name" value="ATP SYNTHASE-COUPLING FACTOR 6, MITOCHONDRIAL"/>
    <property type="match status" value="1"/>
</dbReference>
<dbReference type="STRING" id="31234.E3LUS7"/>
<organism evidence="11">
    <name type="scientific">Caenorhabditis remanei</name>
    <name type="common">Caenorhabditis vulgaris</name>
    <dbReference type="NCBI Taxonomy" id="31234"/>
    <lineage>
        <taxon>Eukaryota</taxon>
        <taxon>Metazoa</taxon>
        <taxon>Ecdysozoa</taxon>
        <taxon>Nematoda</taxon>
        <taxon>Chromadorea</taxon>
        <taxon>Rhabditida</taxon>
        <taxon>Rhabditina</taxon>
        <taxon>Rhabditomorpha</taxon>
        <taxon>Rhabditoidea</taxon>
        <taxon>Rhabditidae</taxon>
        <taxon>Peloderinae</taxon>
        <taxon>Caenorhabditis</taxon>
    </lineage>
</organism>
<keyword evidence="6" id="KW-0999">Mitochondrion inner membrane</keyword>
<dbReference type="Gene3D" id="1.10.246.110">
    <property type="entry name" value="Mitochondrial ATP synthase-coupling factor 6"/>
    <property type="match status" value="1"/>
</dbReference>
<evidence type="ECO:0000313" key="11">
    <source>
        <dbReference type="Proteomes" id="UP000008281"/>
    </source>
</evidence>
<dbReference type="HOGENOM" id="CLU_1950680_0_0_1"/>
<dbReference type="eggNOG" id="KOG4634">
    <property type="taxonomic scope" value="Eukaryota"/>
</dbReference>
<dbReference type="SUPFAM" id="SSF111357">
    <property type="entry name" value="Mitochondrial ATP synthase coupling factor 6"/>
    <property type="match status" value="1"/>
</dbReference>
<sequence>MFRAVQSVRSLSTTAACRQDLIQQTFVTKIREIAKNAGNLANSDPAVKKALQEELNRLATKFQLASADVVSKLPTNFETAKVVDSAVQSALEGQTLAQLIEGVKKEHSEYIASRDAKKAEQAARNAAIKQ</sequence>
<evidence type="ECO:0000256" key="6">
    <source>
        <dbReference type="ARBA" id="ARBA00022792"/>
    </source>
</evidence>
<proteinExistence type="inferred from homology"/>
<dbReference type="FunCoup" id="E3LUS7">
    <property type="interactions" value="1141"/>
</dbReference>
<comment type="subcellular location">
    <subcellularLocation>
        <location evidence="1">Mitochondrion inner membrane</location>
    </subcellularLocation>
</comment>